<evidence type="ECO:0000256" key="4">
    <source>
        <dbReference type="SAM" id="MobiDB-lite"/>
    </source>
</evidence>
<name>A0A2P2L2P7_RHIMU</name>
<dbReference type="EMBL" id="GGEC01031739">
    <property type="protein sequence ID" value="MBX12223.1"/>
    <property type="molecule type" value="Transcribed_RNA"/>
</dbReference>
<keyword evidence="3" id="KW-0206">Cytoskeleton</keyword>
<feature type="region of interest" description="Disordered" evidence="4">
    <location>
        <begin position="489"/>
        <end position="509"/>
    </location>
</feature>
<organism evidence="7">
    <name type="scientific">Rhizophora mucronata</name>
    <name type="common">Asiatic mangrove</name>
    <dbReference type="NCBI Taxonomy" id="61149"/>
    <lineage>
        <taxon>Eukaryota</taxon>
        <taxon>Viridiplantae</taxon>
        <taxon>Streptophyta</taxon>
        <taxon>Embryophyta</taxon>
        <taxon>Tracheophyta</taxon>
        <taxon>Spermatophyta</taxon>
        <taxon>Magnoliopsida</taxon>
        <taxon>eudicotyledons</taxon>
        <taxon>Gunneridae</taxon>
        <taxon>Pentapetalae</taxon>
        <taxon>rosids</taxon>
        <taxon>fabids</taxon>
        <taxon>Malpighiales</taxon>
        <taxon>Rhizophoraceae</taxon>
        <taxon>Rhizophora</taxon>
    </lineage>
</organism>
<dbReference type="PANTHER" id="PTHR19845">
    <property type="entry name" value="KATANIN P80 SUBUNIT"/>
    <property type="match status" value="1"/>
</dbReference>
<keyword evidence="2" id="KW-0963">Cytoplasm</keyword>
<evidence type="ECO:0000256" key="3">
    <source>
        <dbReference type="ARBA" id="ARBA00023212"/>
    </source>
</evidence>
<evidence type="ECO:0000313" key="7">
    <source>
        <dbReference type="EMBL" id="MBX12223.1"/>
    </source>
</evidence>
<accession>A0A2P2L2P7</accession>
<dbReference type="GO" id="GO:0007019">
    <property type="term" value="P:microtubule depolymerization"/>
    <property type="evidence" value="ECO:0007669"/>
    <property type="project" value="TreeGrafter"/>
</dbReference>
<feature type="region of interest" description="Disordered" evidence="4">
    <location>
        <begin position="151"/>
        <end position="174"/>
    </location>
</feature>
<reference evidence="7" key="1">
    <citation type="submission" date="2018-02" db="EMBL/GenBank/DDBJ databases">
        <title>Rhizophora mucronata_Transcriptome.</title>
        <authorList>
            <person name="Meera S.P."/>
            <person name="Sreeshan A."/>
            <person name="Augustine A."/>
        </authorList>
    </citation>
    <scope>NUCLEOTIDE SEQUENCE</scope>
    <source>
        <tissue evidence="7">Leaf</tissue>
    </source>
</reference>
<dbReference type="Pfam" id="PF13925">
    <property type="entry name" value="Katanin_con80"/>
    <property type="match status" value="1"/>
</dbReference>
<proteinExistence type="predicted"/>
<dbReference type="PANTHER" id="PTHR19845:SF15">
    <property type="entry name" value="KATANIN P80 WD40 REPEAT-CONTAINING SUBUNIT B1 HOMOLOG KTN80.2"/>
    <property type="match status" value="1"/>
</dbReference>
<feature type="domain" description="Katanin p80 subunit C-terminal" evidence="5">
    <location>
        <begin position="604"/>
        <end position="762"/>
    </location>
</feature>
<evidence type="ECO:0000256" key="2">
    <source>
        <dbReference type="ARBA" id="ARBA00022490"/>
    </source>
</evidence>
<dbReference type="InterPro" id="IPR028021">
    <property type="entry name" value="Katanin_C-terminal"/>
</dbReference>
<dbReference type="GO" id="GO:0008352">
    <property type="term" value="C:katanin complex"/>
    <property type="evidence" value="ECO:0007669"/>
    <property type="project" value="TreeGrafter"/>
</dbReference>
<dbReference type="EMBL" id="GGEC01031738">
    <property type="protein sequence ID" value="MBX12222.1"/>
    <property type="molecule type" value="Transcribed_RNA"/>
</dbReference>
<comment type="subcellular location">
    <subcellularLocation>
        <location evidence="1">Cytoplasm</location>
        <location evidence="1">Cytoskeleton</location>
    </subcellularLocation>
</comment>
<evidence type="ECO:0000256" key="1">
    <source>
        <dbReference type="ARBA" id="ARBA00004245"/>
    </source>
</evidence>
<evidence type="ECO:0000259" key="5">
    <source>
        <dbReference type="Pfam" id="PF13925"/>
    </source>
</evidence>
<protein>
    <submittedName>
        <fullName evidence="6 7">Katanin p80 WD40 repeat-containing subunit B1 homolog</fullName>
    </submittedName>
</protein>
<feature type="region of interest" description="Disordered" evidence="4">
    <location>
        <begin position="453"/>
        <end position="477"/>
    </location>
</feature>
<dbReference type="GO" id="GO:0008017">
    <property type="term" value="F:microtubule binding"/>
    <property type="evidence" value="ECO:0007669"/>
    <property type="project" value="InterPro"/>
</dbReference>
<feature type="region of interest" description="Disordered" evidence="4">
    <location>
        <begin position="100"/>
        <end position="123"/>
    </location>
</feature>
<dbReference type="EMBL" id="GGEC01031736">
    <property type="protein sequence ID" value="MBX12220.1"/>
    <property type="molecule type" value="Transcribed_RNA"/>
</dbReference>
<sequence length="765" mass="83368">MGWSTLGDLSINEGKLLGCSFYQNSVGVWVADTKLIEPYGAGFITEESDRTDRKFNIPTSQSLRETGTCVRLASAFRSMSPDYETKEIKNIYVDCAGGKPVSSERSLNSPKVGTPLDSKEMSDPLTEKLSPMLAANTKASAQALNKSFSVPTIVPRNSPGEKEKPNSGTETITFSKTKPGMLLRPSHVRRHSSSKSDVDKLSMSLDSGIFSTMSEKESTVDSKLQNPIVPEYGAQNSFEEKNSNIKSAAEKFEKILSPETPSNQENCDRPVNESKGITSVKIVNGVAVVTGRTRTLVERFERREKVSNEVRAVNMTPPAVTEATRTPAMANNVSSHIASVADRISISSNTTPCVSNEDQAVNMIPPAATEVNRTPAKANNVSPHIAPVADRISISSHVTPSVIPQKDRTPTMAAPRTIPVMNRTTNIVSDTTLCAIPQMNGTSTVAAPRILPVTDTTPSRKSDTNPCGIPEKDRTSTTAAPHTILVRDGTPCMVSDTTPAIPQKDRTSTMATPHTKLVTERTPIIVSNMTPHIITETNGAAARGSSNVVSEMGRVPMNRTNSSMTLHTTREMARSPPVLREDPQISGRELTSSTCRDVTEELMQTHDVFLSTLKSRLTKLQVIQHFWERNNIKGAINAVRKLPDHSVQADVIGVLMEKMEILTLDLFSCMLPVLLGLLDSKTERHAQVSLEMLLKLVAVFGPVVRSTISAPRPVGVDLHAEQRIECCNQCFMQLQKIQQILPALMRRGGVLARCAQELNLVLQES</sequence>
<evidence type="ECO:0000313" key="6">
    <source>
        <dbReference type="EMBL" id="MBX12220.1"/>
    </source>
</evidence>
<dbReference type="AlphaFoldDB" id="A0A2P2L2P7"/>